<dbReference type="PRINTS" id="PR00165">
    <property type="entry name" value="ANIONEXCHNGR"/>
</dbReference>
<dbReference type="GO" id="GO:0006820">
    <property type="term" value="P:monoatomic anion transport"/>
    <property type="evidence" value="ECO:0007669"/>
    <property type="project" value="InterPro"/>
</dbReference>
<dbReference type="InterPro" id="IPR003020">
    <property type="entry name" value="HCO3_transpt_euk"/>
</dbReference>
<evidence type="ECO:0000313" key="10">
    <source>
        <dbReference type="Proteomes" id="UP000515161"/>
    </source>
</evidence>
<dbReference type="OrthoDB" id="1735926at2759"/>
<evidence type="ECO:0000256" key="6">
    <source>
        <dbReference type="ARBA" id="ARBA00049347"/>
    </source>
</evidence>
<feature type="transmembrane region" description="Helical" evidence="7">
    <location>
        <begin position="675"/>
        <end position="708"/>
    </location>
</feature>
<feature type="transmembrane region" description="Helical" evidence="7">
    <location>
        <begin position="441"/>
        <end position="461"/>
    </location>
</feature>
<dbReference type="GO" id="GO:0016324">
    <property type="term" value="C:apical plasma membrane"/>
    <property type="evidence" value="ECO:0007669"/>
    <property type="project" value="TreeGrafter"/>
</dbReference>
<evidence type="ECO:0000256" key="2">
    <source>
        <dbReference type="ARBA" id="ARBA00022681"/>
    </source>
</evidence>
<feature type="transmembrane region" description="Helical" evidence="7">
    <location>
        <begin position="628"/>
        <end position="655"/>
    </location>
</feature>
<evidence type="ECO:0000313" key="11">
    <source>
        <dbReference type="RefSeq" id="XP_034061435.1"/>
    </source>
</evidence>
<proteinExistence type="inferred from homology"/>
<keyword evidence="5 7" id="KW-0472">Membrane</keyword>
<dbReference type="PANTHER" id="PTHR11453:SF14">
    <property type="entry name" value="ANION EXCHANGE PROTEIN 2"/>
    <property type="match status" value="1"/>
</dbReference>
<feature type="domain" description="Bicarbonate transporter-like transmembrane" evidence="9">
    <location>
        <begin position="253"/>
        <end position="381"/>
    </location>
</feature>
<comment type="subcellular location">
    <subcellularLocation>
        <location evidence="1 7">Membrane</location>
        <topology evidence="1 7">Multi-pass membrane protein</topology>
    </subcellularLocation>
</comment>
<evidence type="ECO:0000256" key="5">
    <source>
        <dbReference type="ARBA" id="ARBA00023136"/>
    </source>
</evidence>
<feature type="transmembrane region" description="Helical" evidence="7">
    <location>
        <begin position="602"/>
        <end position="621"/>
    </location>
</feature>
<dbReference type="GO" id="GO:0015701">
    <property type="term" value="P:bicarbonate transport"/>
    <property type="evidence" value="ECO:0007669"/>
    <property type="project" value="TreeGrafter"/>
</dbReference>
<keyword evidence="2" id="KW-0039">Anion exchange</keyword>
<dbReference type="GO" id="GO:0051453">
    <property type="term" value="P:regulation of intracellular pH"/>
    <property type="evidence" value="ECO:0007669"/>
    <property type="project" value="TreeGrafter"/>
</dbReference>
<feature type="transmembrane region" description="Helical" evidence="7">
    <location>
        <begin position="500"/>
        <end position="521"/>
    </location>
</feature>
<sequence>MNVASSRVHCEVQMNVASSRVHSEVQMNVASSRVHREVQMNVASSRVHSELQINVASSRVHREVQVNVASSRVHREVQMNVASSRVHSEVQMNVASSRVHREVQVNVASSRVHREVQVNVASSRVHSELQMNVASSRVHSEVQVNVASSRVHREVQMNVASSRVHSEVQMNVASSRVHREVQMNVASSRVHREVQVNVASSRVHREVQVNVASSRVHSELQMNVASSRVHSEVQVNVASSRVHREVQMNVASSRVHSEKTEGLIGVSELIVATALQGIVFSVLGAQPLLVIGFSGPLLVFEEAFFTFCKDNGIEYLTSRVWIGFWLVLLVLLTVAFEGSILVRFVSRFTQEIFSFLISLIFIYETFAKLIKIFQEHPLKNCYHGNITVSPSLCNFTSAAGDPGKVVGEPNTALLSFVLMVGTYFIAFYLRKFKNSSFFPGTLRRIIGDFGVPIAILIMVLVDYSVEDTYTQKLDVPSGFSVSSPEKRGWLISPMGSDGQFPVWMMAASILPAILVFILIFMESQITALIVSKKERMLVKGTGFHLDLLIIVVVGGVSALFGLPWLSAATVRSVTHTNALTVMSKAVAPGDKPRIQEVKEQRLTGFLVAVLVGLSIVIGEVLRQIPLAVLFGIFLYMGVMSLNGIQLTERLILLFMPPKYHPDQNYVRKVRTLRMHLFTVVELICLSLLWVVMATSAALAFPFMLLLTIPVRMLLLPRIFTRRELQSLDADDAEPHLEEKEGQDEHSQMQMPV</sequence>
<dbReference type="RefSeq" id="XP_034061435.1">
    <property type="nucleotide sequence ID" value="XM_034205544.1"/>
</dbReference>
<feature type="transmembrane region" description="Helical" evidence="7">
    <location>
        <begin position="320"/>
        <end position="345"/>
    </location>
</feature>
<evidence type="ECO:0000259" key="9">
    <source>
        <dbReference type="Pfam" id="PF00955"/>
    </source>
</evidence>
<feature type="domain" description="Bicarbonate transporter-like transmembrane" evidence="9">
    <location>
        <begin position="407"/>
        <end position="730"/>
    </location>
</feature>
<dbReference type="Pfam" id="PF00955">
    <property type="entry name" value="HCO3_cotransp"/>
    <property type="match status" value="2"/>
</dbReference>
<evidence type="ECO:0000256" key="3">
    <source>
        <dbReference type="ARBA" id="ARBA00022692"/>
    </source>
</evidence>
<feature type="transmembrane region" description="Helical" evidence="7">
    <location>
        <begin position="542"/>
        <end position="565"/>
    </location>
</feature>
<keyword evidence="3 7" id="KW-0812">Transmembrane</keyword>
<comment type="similarity">
    <text evidence="7">Belongs to the anion exchanger (TC 2.A.31) family.</text>
</comment>
<dbReference type="InParanoid" id="A0A6P8TT15"/>
<comment type="catalytic activity">
    <reaction evidence="6">
        <text>hydrogencarbonate(in) + chloride(out) = hydrogencarbonate(out) + chloride(in)</text>
        <dbReference type="Rhea" id="RHEA:72363"/>
        <dbReference type="ChEBI" id="CHEBI:17544"/>
        <dbReference type="ChEBI" id="CHEBI:17996"/>
    </reaction>
</comment>
<reference evidence="11" key="1">
    <citation type="submission" date="2025-08" db="UniProtKB">
        <authorList>
            <consortium name="RefSeq"/>
        </authorList>
    </citation>
    <scope>IDENTIFICATION</scope>
</reference>
<protein>
    <recommendedName>
        <fullName evidence="7">Anion exchange protein</fullName>
    </recommendedName>
</protein>
<evidence type="ECO:0000256" key="7">
    <source>
        <dbReference type="RuleBase" id="RU362035"/>
    </source>
</evidence>
<dbReference type="KEGG" id="gacu:117539388"/>
<dbReference type="NCBIfam" id="TIGR00834">
    <property type="entry name" value="ae"/>
    <property type="match status" value="1"/>
</dbReference>
<feature type="transmembrane region" description="Helical" evidence="7">
    <location>
        <begin position="411"/>
        <end position="429"/>
    </location>
</feature>
<dbReference type="AlphaFoldDB" id="A0A6P8TT15"/>
<dbReference type="Proteomes" id="UP000515161">
    <property type="component" value="Unplaced"/>
</dbReference>
<dbReference type="GO" id="GO:0005452">
    <property type="term" value="F:solute:inorganic anion antiporter activity"/>
    <property type="evidence" value="ECO:0007669"/>
    <property type="project" value="InterPro"/>
</dbReference>
<dbReference type="PROSITE" id="PS00220">
    <property type="entry name" value="ANION_EXCHANGER_2"/>
    <property type="match status" value="1"/>
</dbReference>
<feature type="transmembrane region" description="Helical" evidence="7">
    <location>
        <begin position="278"/>
        <end position="300"/>
    </location>
</feature>
<keyword evidence="7" id="KW-0813">Transport</keyword>
<dbReference type="GeneID" id="117539388"/>
<dbReference type="InterPro" id="IPR018241">
    <property type="entry name" value="Anion_exchange_CS"/>
</dbReference>
<organism evidence="10 11">
    <name type="scientific">Gymnodraco acuticeps</name>
    <name type="common">Antarctic dragonfish</name>
    <dbReference type="NCBI Taxonomy" id="8218"/>
    <lineage>
        <taxon>Eukaryota</taxon>
        <taxon>Metazoa</taxon>
        <taxon>Chordata</taxon>
        <taxon>Craniata</taxon>
        <taxon>Vertebrata</taxon>
        <taxon>Euteleostomi</taxon>
        <taxon>Actinopterygii</taxon>
        <taxon>Neopterygii</taxon>
        <taxon>Teleostei</taxon>
        <taxon>Neoteleostei</taxon>
        <taxon>Acanthomorphata</taxon>
        <taxon>Eupercaria</taxon>
        <taxon>Perciformes</taxon>
        <taxon>Notothenioidei</taxon>
        <taxon>Bathydraconidae</taxon>
        <taxon>Gymnodraco</taxon>
    </lineage>
</organism>
<evidence type="ECO:0000256" key="4">
    <source>
        <dbReference type="ARBA" id="ARBA00022989"/>
    </source>
</evidence>
<feature type="transmembrane region" description="Helical" evidence="7">
    <location>
        <begin position="352"/>
        <end position="370"/>
    </location>
</feature>
<feature type="compositionally biased region" description="Basic and acidic residues" evidence="8">
    <location>
        <begin position="732"/>
        <end position="746"/>
    </location>
</feature>
<name>A0A6P8TT15_GYMAC</name>
<keyword evidence="4 7" id="KW-1133">Transmembrane helix</keyword>
<dbReference type="GO" id="GO:0016323">
    <property type="term" value="C:basolateral plasma membrane"/>
    <property type="evidence" value="ECO:0007669"/>
    <property type="project" value="TreeGrafter"/>
</dbReference>
<gene>
    <name evidence="11" type="primary">LOC117539388</name>
</gene>
<dbReference type="PANTHER" id="PTHR11453">
    <property type="entry name" value="ANION EXCHANGE PROTEIN"/>
    <property type="match status" value="1"/>
</dbReference>
<dbReference type="InterPro" id="IPR001717">
    <property type="entry name" value="Anion_exchange"/>
</dbReference>
<dbReference type="InterPro" id="IPR011531">
    <property type="entry name" value="HCO3_transpt-like_TM_dom"/>
</dbReference>
<feature type="region of interest" description="Disordered" evidence="8">
    <location>
        <begin position="730"/>
        <end position="752"/>
    </location>
</feature>
<accession>A0A6P8TT15</accession>
<evidence type="ECO:0000256" key="1">
    <source>
        <dbReference type="ARBA" id="ARBA00004141"/>
    </source>
</evidence>
<evidence type="ECO:0000256" key="8">
    <source>
        <dbReference type="SAM" id="MobiDB-lite"/>
    </source>
</evidence>
<dbReference type="PRINTS" id="PR01231">
    <property type="entry name" value="HCO3TRNSPORT"/>
</dbReference>
<keyword evidence="10" id="KW-1185">Reference proteome</keyword>
<keyword evidence="7" id="KW-0406">Ion transport</keyword>